<sequence length="1973" mass="211853">MNSDRQTKLAKYHARKVAERQQQQQQQQLLQQQQQEQQAAIASSNAIAGGTTSIQAAAALAPPAAAASSSSSTIHATIQTAMISTTSTNSNNNNDGNRDAMKLLFASRRRRALAEMMPSSSQTTTTATANSTATTASSSAAASASLAAAAVAPSSNSISSNVVAASSNTTTSVASSAATAAAATEGGGGSTSAASANGGTTQVISAAGIAAAAAGGTGARERPNNTERRLSSESSSNSTISSTTTTVTTATAATATSITSRSRRALDRYLGAGVGKSSSSRLETAAGSGRGGGDGGGSGGGSGIASKSISSASTDTSSSSQDSKDGRSNDVGGGGSAVNALVPTSTTTAAATMTMTMGGTKQQIIATTTSTAAITETTTNPSSNNKEVAKSVRFKLLSPMKSPEMNKDVDSRTTTKSCYSSVRKEHESPYDEKEKGGVEERPYDEEDRVVKMKHESRNNMNKAQCSPPRRVIQSSGMGGGGGGGDDSGRGTVTPLVDDEGWVVVDVEPEDDNREDAEEFAMFVEGLRREVAGDHTELWAGFQALFGRAPGERVPLCTLSSNHNDDDDGGDNSTKDASKKKKVKMDPRTQNSLTAIHRHLMEDSRIKSKFMTTSSQLVNDKKVRKGRARMVGSGGDGDVVDDKGHAGRLETDYSVTTCERNQRHAGENANDNKDAVANSAPEDPSTLNSLNEAGGEAQQQQQHHAEQDPNQHRDKRIMATILQRQEECPHFWEKSKNGDKSFGREEKANDPKRRLSWMEALKAKQRTLRSKQSADSDDTNGNTSQASQVESGPVSPLSTLRMISPRKKSRSSPPSTPKGAPWLNVQLRSTPKPRSSMASDWTSSNAAPSLSNNFVMPPTNYTSQSQPSENSPSSTLPELCCVGDIIDLDALPAKVFPAHEGDATILPLKQSAKDPSKGGGEVEKVVIVGRTALATANIIPSSTIDAPRKASITWWCRRSEIRTLTLNVEATGANLAHVHGRTPLLFDSADVCLDFAQSFYRGPTTKSDETVGTASTSNQKGSDTCTNSDEGVVNGGASNLTEDEESLLDRYRQYSQIDRTKLRLTCLSPQGGNQEMEVELSPASRVTQHAFTKPTSVASATTTSANNAEAQSCLSMEEETTASKYRKMLKMGIPPDAVQHKMTSDDISSTIMAAVLEGAVQDKANAGDELTSEEEVIADKYRKMLKMGVPLDGVKHKMTQENVDLKIVSVLVREASPSSKSEKVDSNNNHQSKMTAKVDGPLLTAEEEAIATTYRNMLKVCIPKEAVRHKMKQEGVTDKIVEAVLGKEATVASGSDYALQAKATNRKTIAFHWTTSNLAPELLEQSIFGRTELKKRKLALVNPEESDIKKLEEIFQKRDNSNTSKIKTVGHVEDAKDMAKLLDLTRANNIAISLKSFNDFTFRSLAETIGDLDPDCTIVGERVQFIPNLLPTPKEMQAIKSYKGDEDKLITAEIFFRQLIPIKRIEDKVKVMRAMSTFEEHVAEVRAGLKTLQEVCGQVMNSEKLIQVLEMVLNIGNLMNAGTLHGGVEAFKFESLPKLSETKSADGKTTVLDYIVETFIEKGERQALFLMSEFPNIQDSSRLSIGDLMNDMISIRNDYKLCTKELASMKRDQRSNGSTKTSMQVTKGGEVEDQRKAMFAAILSRGSKEDGALKQPPDPRQALFAAIKSRNVDIDAGNEDDTPESGVEYTPGIHRLQKFLIHSKSILSIANEDLDAAIRACKGLALYCGEEGGERSAASLLQVLSNFALSLENGVKKYDQRVETEKKRAARRNNGKGKENNQNANSVSTTRLLKSSSLQPHAGILDKGKGLNSTSSSRGGNPMNAILNAIKDRGAQLSEDTPDNGVTTSTNSDSRQALLASIKNRRGSLPNNPPPDGVPDRIKHINNNIARKESRVLLVNRMLSKAPPSVKEDFLNGVTYKETDDPLLRKIYDKESNTDGGDVVEQNASVVRNLKAVDPRQELFAAIKGRRSND</sequence>
<feature type="region of interest" description="Disordered" evidence="1">
    <location>
        <begin position="611"/>
        <end position="711"/>
    </location>
</feature>
<feature type="compositionally biased region" description="Polar residues" evidence="1">
    <location>
        <begin position="1009"/>
        <end position="1028"/>
    </location>
</feature>
<proteinExistence type="predicted"/>
<feature type="compositionally biased region" description="Polar residues" evidence="1">
    <location>
        <begin position="1779"/>
        <end position="1798"/>
    </location>
</feature>
<evidence type="ECO:0000259" key="2">
    <source>
        <dbReference type="PROSITE" id="PS51444"/>
    </source>
</evidence>
<feature type="compositionally biased region" description="Basic and acidic residues" evidence="1">
    <location>
        <begin position="639"/>
        <end position="650"/>
    </location>
</feature>
<feature type="region of interest" description="Disordered" evidence="1">
    <location>
        <begin position="1609"/>
        <end position="1628"/>
    </location>
</feature>
<dbReference type="InterPro" id="IPR015425">
    <property type="entry name" value="FH2_Formin"/>
</dbReference>
<reference evidence="3 4" key="1">
    <citation type="submission" date="2024-10" db="EMBL/GenBank/DDBJ databases">
        <title>Updated reference genomes for cyclostephanoid diatoms.</title>
        <authorList>
            <person name="Roberts W.R."/>
            <person name="Alverson A.J."/>
        </authorList>
    </citation>
    <scope>NUCLEOTIDE SEQUENCE [LARGE SCALE GENOMIC DNA]</scope>
    <source>
        <strain evidence="3 4">AJA232-27</strain>
    </source>
</reference>
<evidence type="ECO:0000313" key="3">
    <source>
        <dbReference type="EMBL" id="KAL3760355.1"/>
    </source>
</evidence>
<feature type="compositionally biased region" description="Low complexity" evidence="1">
    <location>
        <begin position="691"/>
        <end position="701"/>
    </location>
</feature>
<feature type="region of interest" description="Disordered" evidence="1">
    <location>
        <begin position="402"/>
        <end position="489"/>
    </location>
</feature>
<feature type="compositionally biased region" description="Basic and acidic residues" evidence="1">
    <location>
        <begin position="404"/>
        <end position="413"/>
    </location>
</feature>
<feature type="compositionally biased region" description="Basic and acidic residues" evidence="1">
    <location>
        <begin position="702"/>
        <end position="711"/>
    </location>
</feature>
<dbReference type="Gene3D" id="1.20.58.2220">
    <property type="entry name" value="Formin, FH2 domain"/>
    <property type="match status" value="1"/>
</dbReference>
<feature type="compositionally biased region" description="Low complexity" evidence="1">
    <location>
        <begin position="862"/>
        <end position="873"/>
    </location>
</feature>
<feature type="compositionally biased region" description="Polar residues" evidence="1">
    <location>
        <begin position="1614"/>
        <end position="1624"/>
    </location>
</feature>
<dbReference type="EMBL" id="JALLBG020000188">
    <property type="protein sequence ID" value="KAL3760355.1"/>
    <property type="molecule type" value="Genomic_DNA"/>
</dbReference>
<feature type="compositionally biased region" description="Gly residues" evidence="1">
    <location>
        <begin position="476"/>
        <end position="485"/>
    </location>
</feature>
<feature type="region of interest" description="Disordered" evidence="1">
    <location>
        <begin position="727"/>
        <end position="874"/>
    </location>
</feature>
<accession>A0ABD3M8F0</accession>
<feature type="region of interest" description="Disordered" evidence="1">
    <location>
        <begin position="214"/>
        <end position="340"/>
    </location>
</feature>
<feature type="compositionally biased region" description="Basic and acidic residues" evidence="1">
    <location>
        <begin position="448"/>
        <end position="457"/>
    </location>
</feature>
<feature type="compositionally biased region" description="Basic and acidic residues" evidence="1">
    <location>
        <begin position="422"/>
        <end position="441"/>
    </location>
</feature>
<feature type="compositionally biased region" description="Basic and acidic residues" evidence="1">
    <location>
        <begin position="727"/>
        <end position="752"/>
    </location>
</feature>
<feature type="region of interest" description="Disordered" evidence="1">
    <location>
        <begin position="1003"/>
        <end position="1043"/>
    </location>
</feature>
<feature type="region of interest" description="Disordered" evidence="1">
    <location>
        <begin position="1"/>
        <end position="41"/>
    </location>
</feature>
<feature type="compositionally biased region" description="Low complexity" evidence="1">
    <location>
        <begin position="21"/>
        <end position="41"/>
    </location>
</feature>
<feature type="compositionally biased region" description="Low complexity" evidence="1">
    <location>
        <begin position="304"/>
        <end position="321"/>
    </location>
</feature>
<organism evidence="3 4">
    <name type="scientific">Discostella pseudostelligera</name>
    <dbReference type="NCBI Taxonomy" id="259834"/>
    <lineage>
        <taxon>Eukaryota</taxon>
        <taxon>Sar</taxon>
        <taxon>Stramenopiles</taxon>
        <taxon>Ochrophyta</taxon>
        <taxon>Bacillariophyta</taxon>
        <taxon>Coscinodiscophyceae</taxon>
        <taxon>Thalassiosirophycidae</taxon>
        <taxon>Stephanodiscales</taxon>
        <taxon>Stephanodiscaceae</taxon>
        <taxon>Discostella</taxon>
    </lineage>
</organism>
<dbReference type="InterPro" id="IPR019309">
    <property type="entry name" value="WASHC3"/>
</dbReference>
<protein>
    <recommendedName>
        <fullName evidence="2">FH2 domain-containing protein</fullName>
    </recommendedName>
</protein>
<dbReference type="PANTHER" id="PTHR45725">
    <property type="entry name" value="FORMIN HOMOLOGY 2 FAMILY MEMBER"/>
    <property type="match status" value="1"/>
</dbReference>
<dbReference type="PANTHER" id="PTHR45725:SF1">
    <property type="entry name" value="DISHEVELLED ASSOCIATED ACTIVATOR OF MORPHOGENESIS, ISOFORM D"/>
    <property type="match status" value="1"/>
</dbReference>
<dbReference type="Pfam" id="PF02181">
    <property type="entry name" value="FH2"/>
    <property type="match status" value="1"/>
</dbReference>
<feature type="compositionally biased region" description="Low complexity" evidence="1">
    <location>
        <begin position="232"/>
        <end position="260"/>
    </location>
</feature>
<name>A0ABD3M8F0_9STRA</name>
<dbReference type="InterPro" id="IPR051425">
    <property type="entry name" value="Formin_Homology"/>
</dbReference>
<feature type="compositionally biased region" description="Gly residues" evidence="1">
    <location>
        <begin position="288"/>
        <end position="303"/>
    </location>
</feature>
<feature type="domain" description="FH2" evidence="2">
    <location>
        <begin position="1297"/>
        <end position="1776"/>
    </location>
</feature>
<comment type="caution">
    <text evidence="3">The sequence shown here is derived from an EMBL/GenBank/DDBJ whole genome shotgun (WGS) entry which is preliminary data.</text>
</comment>
<dbReference type="Proteomes" id="UP001530293">
    <property type="component" value="Unassembled WGS sequence"/>
</dbReference>
<feature type="region of interest" description="Disordered" evidence="1">
    <location>
        <begin position="556"/>
        <end position="587"/>
    </location>
</feature>
<feature type="compositionally biased region" description="Polar residues" evidence="1">
    <location>
        <begin position="825"/>
        <end position="861"/>
    </location>
</feature>
<feature type="region of interest" description="Disordered" evidence="1">
    <location>
        <begin position="1761"/>
        <end position="1823"/>
    </location>
</feature>
<dbReference type="SMART" id="SM00498">
    <property type="entry name" value="FH2"/>
    <property type="match status" value="1"/>
</dbReference>
<evidence type="ECO:0000256" key="1">
    <source>
        <dbReference type="SAM" id="MobiDB-lite"/>
    </source>
</evidence>
<dbReference type="InterPro" id="IPR042201">
    <property type="entry name" value="FH2_Formin_sf"/>
</dbReference>
<dbReference type="PROSITE" id="PS51444">
    <property type="entry name" value="FH2"/>
    <property type="match status" value="1"/>
</dbReference>
<dbReference type="SUPFAM" id="SSF101447">
    <property type="entry name" value="Formin homology 2 domain (FH2 domain)"/>
    <property type="match status" value="1"/>
</dbReference>
<feature type="compositionally biased region" description="Basic and acidic residues" evidence="1">
    <location>
        <begin position="219"/>
        <end position="231"/>
    </location>
</feature>
<feature type="compositionally biased region" description="Basic and acidic residues" evidence="1">
    <location>
        <begin position="659"/>
        <end position="673"/>
    </location>
</feature>
<feature type="compositionally biased region" description="Polar residues" evidence="1">
    <location>
        <begin position="778"/>
        <end position="789"/>
    </location>
</feature>
<evidence type="ECO:0000313" key="4">
    <source>
        <dbReference type="Proteomes" id="UP001530293"/>
    </source>
</evidence>
<dbReference type="Pfam" id="PF10152">
    <property type="entry name" value="CCDC53"/>
    <property type="match status" value="2"/>
</dbReference>
<keyword evidence="4" id="KW-1185">Reference proteome</keyword>
<gene>
    <name evidence="3" type="ORF">ACHAWU_000330</name>
</gene>